<gene>
    <name evidence="2" type="ORF">BJP34_16765</name>
</gene>
<dbReference type="Gene3D" id="2.130.10.10">
    <property type="entry name" value="YVTN repeat-like/Quinoprotein amine dehydrogenase"/>
    <property type="match status" value="6"/>
</dbReference>
<feature type="region of interest" description="Disordered" evidence="1">
    <location>
        <begin position="39"/>
        <end position="59"/>
    </location>
</feature>
<dbReference type="RefSeq" id="WP_070393328.1">
    <property type="nucleotide sequence ID" value="NZ_CP017599.1"/>
</dbReference>
<dbReference type="OrthoDB" id="9757947at2"/>
<dbReference type="EMBL" id="CP017599">
    <property type="protein sequence ID" value="AOX00877.1"/>
    <property type="molecule type" value="Genomic_DNA"/>
</dbReference>
<dbReference type="InterPro" id="IPR015943">
    <property type="entry name" value="WD40/YVTN_repeat-like_dom_sf"/>
</dbReference>
<evidence type="ECO:0000256" key="1">
    <source>
        <dbReference type="SAM" id="MobiDB-lite"/>
    </source>
</evidence>
<evidence type="ECO:0008006" key="4">
    <source>
        <dbReference type="Google" id="ProtNLM"/>
    </source>
</evidence>
<evidence type="ECO:0000313" key="3">
    <source>
        <dbReference type="Proteomes" id="UP000177870"/>
    </source>
</evidence>
<sequence>MTSTSENQPEPIYNPPGLTALSYRIARHDDSLKRMKSELHTQTIPPNQKDGSRPLGKLTASHNDDPAIAFLDGWAAVMEVLTFYQERIANEGFVNTATERLSLLELSRTVGYELDPGVAASTYLAFTIEESDDVPEIVQVPEGVTVESVPIADEDPQVFETVETLEMRGAWNLLQPHLPSEIVPQEISEDTVSLKLSGTETQLEEGDALLIVEEEIELSESLYTPIATVETDDELDYTTVSWEKALGWEPRSEIQVFALPEQATLFGSEAPEWNELSPEEQRLYSDDTGGVFNYIDQREWTSISTDLLKNADVRALVREGNTGSLFVGTNNGIFRSRDEGRNWVEINKGLTNLDIYSLAVNEKGYIFAGATEGNVFRSIDQGESWVEIGSGGISVVEHKITIGGVPDPLHEWEPITISLPSSIIRCLAVSGNIIYVGTEYGIFRSQDSGRIWEDINNRDSNSIGLNGTIVYSIARIKKDTTYYIFIGTDQGVFRGEENDTGQITWTKINNTDTLNDEKNVYSLVAAKINNQDYLLFAGTNTGVFLCENPFSDPPAAAAPAAPVTPTPTSAPAAAEAPANLNWEESNSGNLTNETTVYSLSIATKGSSNDYIYAGTDRGVFYSHIDTSNPDDVVVNWEQINNGLINQEIRSILANFDAAQEEKLFAGSWFDSLHTMDWPGFAIANQQHIDLNDIYDNIFPNSWVVLKHEESSQAYKVKSVGTVLRNEFGENGKLTRIQLETTQADLSAFGGDKYRETVVLAQSEALELYEEIIYRTKLPVEGDEIELDKVVPGLEEERKIIISGKQMRAQIPPMGGVVRQSLLSDKTWANLTQLWTYTDVSDLLIDQEADRETLFTGTATGVLHLELGSDEWLDRKSIDPSQQSIQVLECYSDSDFHYILAGTAAGVFRYDGRFWQSLNNKSLTNTNVVALTSYVEDEIRIILAGTASGVFRHDGTSWSPLNDGLTNTDVRDLTNYLENGSRIILAGTATGVFRHDGTSWSELTGLTNPNVRAVESYQEGTSRIILAGTAGGVFQHDGSNWTELAGLTNPNVRAVESYQEGTSRIILAGTAGGVFQHDGSNWTELADLTNTDVRDLQSYEEGGSRMILAGTAGGVFRHDGNIWSPLNDGLTNTDVRDVESYEENGSVIILAGTAAGVFRNENSSWSELTTDLPTSIGALESYERNGTFYIFAGTGQGLFRREHNGISWDLDADLGTRNVQDLEIYTEKSDRYLLAGTNTGVFRLNLDRGDGEWENITYDLTKTDVRALTTYIENGVRTLFVGTTEGDIFSLKSDSQSWIKFDNNVPNKEAITALATYVLWGGRYLWAGTNLGVFRLKLGENAWEEFNTDLPNKQVKALDIYQDSGDISLLAGTIEGIFGRDLTDLTASWNKFSDSWDNGEKEVRVLKTYQYNDTRYLLIAIGTGDILSRDFGGNSWHKLDDEGLTNTDVRSLTIDTQGNYKYLLAGTAGGIFRQELNQQQRWERFDNGLTNTDVNVLEIYEQNGSRYILAGTAENVCRRNLDDPDQTWHHLSRGWINREVRDLKTYTKNRKCYIFAGTSDGVFCLKLNDSNESWISLNNEDSNNSLPDKDVRALDLKTQDNRLYMFVGTKSGVFRSFLTLESEEQAEDLSSKLKSVEDLPNSDLEELEKSLVEFLYQVSSALGAFSGQLNPVLASQTYQQTLNITTKPKVSGWEHENRALTNNNVYSLALDTQDNVTWLFAGTKGGNIYRRAIFQEDSQWIQMRQALANDVRAIAISSQGQVFIGTRNHCILKGTESIESTEILPGDSLSIQQRQELTEDNTLNAMPSEQVVMPGSLVRWNLIDKLGFKGEITTKPGEILLEAATEADKIISEVASLKEVIQGQQRTVIKLVEPLLNTYDRTTVTINANVALVTHGETVADEVLGSGDGTKMNQEFLLKNPPLTYVSADTATGSESTLSVRVDGLLWEEVTSLYELTSPEQRYMTRIDDDGKTRVIFGDGYKGARPTTGEENITATYRTGIGPDGEVAANTISLVQSAPLGVVEATNPQAATGAAPPETRDEARQNAPLKTRSLDRIISLQDYEYFIGGFSSIGKVIATQLQTTANYGMVQATIAGRNGAPVEPDSNLYAQIKQAVEDVRDPTLSLGGGPASQFSLDSYQGLLFNIKANLWINWQYVADTVMSDVKKVLKEAFAFDKRAFAQNVTAAEILQLIQSIQGVDGVDLDALYLDGYDKTFNQFLEAKPASWNGLEVEPAQLLLLNPVSGSIELEQV</sequence>
<proteinExistence type="predicted"/>
<organism evidence="2 3">
    <name type="scientific">Moorena producens PAL-8-15-08-1</name>
    <dbReference type="NCBI Taxonomy" id="1458985"/>
    <lineage>
        <taxon>Bacteria</taxon>
        <taxon>Bacillati</taxon>
        <taxon>Cyanobacteriota</taxon>
        <taxon>Cyanophyceae</taxon>
        <taxon>Coleofasciculales</taxon>
        <taxon>Coleofasciculaceae</taxon>
        <taxon>Moorena</taxon>
    </lineage>
</organism>
<protein>
    <recommendedName>
        <fullName evidence="4">Baseplate assembly protein</fullName>
    </recommendedName>
</protein>
<dbReference type="Proteomes" id="UP000177870">
    <property type="component" value="Chromosome"/>
</dbReference>
<accession>A0A1D8TTD8</accession>
<dbReference type="KEGG" id="mpro:BJP34_16765"/>
<feature type="region of interest" description="Disordered" evidence="1">
    <location>
        <begin position="555"/>
        <end position="575"/>
    </location>
</feature>
<reference evidence="3" key="1">
    <citation type="submission" date="2016-10" db="EMBL/GenBank/DDBJ databases">
        <title>Comparative genomics uncovers the prolific and rare metabolic potential of the cyanobacterial genus Moorea.</title>
        <authorList>
            <person name="Leao T."/>
            <person name="Castelao G."/>
            <person name="Korobeynikov A."/>
            <person name="Monroe E.A."/>
            <person name="Podell S."/>
            <person name="Glukhov E."/>
            <person name="Allen E."/>
            <person name="Gerwick W.H."/>
            <person name="Gerwick L."/>
        </authorList>
    </citation>
    <scope>NUCLEOTIDE SEQUENCE [LARGE SCALE GENOMIC DNA]</scope>
    <source>
        <strain evidence="3">PAL-8-15-08-1</strain>
    </source>
</reference>
<dbReference type="STRING" id="1458985.BJP34_16765"/>
<evidence type="ECO:0000313" key="2">
    <source>
        <dbReference type="EMBL" id="AOX00877.1"/>
    </source>
</evidence>
<name>A0A1D8TTD8_9CYAN</name>
<dbReference type="SUPFAM" id="SSF110296">
    <property type="entry name" value="Oligoxyloglucan reducing end-specific cellobiohydrolase"/>
    <property type="match status" value="4"/>
</dbReference>